<dbReference type="STRING" id="1227482.C469_10401"/>
<dbReference type="Pfam" id="PF11495">
    <property type="entry name" value="Regulator_TrmB"/>
    <property type="match status" value="1"/>
</dbReference>
<feature type="domain" description="Transcription regulator TrmB C-terminal" evidence="3">
    <location>
        <begin position="111"/>
        <end position="353"/>
    </location>
</feature>
<dbReference type="InterPro" id="IPR036390">
    <property type="entry name" value="WH_DNA-bd_sf"/>
</dbReference>
<dbReference type="AlphaFoldDB" id="M0NPM5"/>
<dbReference type="Proteomes" id="UP000011650">
    <property type="component" value="Unassembled WGS sequence"/>
</dbReference>
<accession>M0NPM5</accession>
<dbReference type="Gene3D" id="1.10.10.10">
    <property type="entry name" value="Winged helix-like DNA-binding domain superfamily/Winged helix DNA-binding domain"/>
    <property type="match status" value="1"/>
</dbReference>
<dbReference type="PATRIC" id="fig|1227482.3.peg.2101"/>
<evidence type="ECO:0000313" key="5">
    <source>
        <dbReference type="Proteomes" id="UP000011650"/>
    </source>
</evidence>
<dbReference type="InterPro" id="IPR036388">
    <property type="entry name" value="WH-like_DNA-bd_sf"/>
</dbReference>
<feature type="domain" description="Transcription regulator TrmB N-terminal" evidence="2">
    <location>
        <begin position="10"/>
        <end position="76"/>
    </location>
</feature>
<organism evidence="4 5">
    <name type="scientific">Halorubrum lipolyticum DSM 21995</name>
    <dbReference type="NCBI Taxonomy" id="1227482"/>
    <lineage>
        <taxon>Archaea</taxon>
        <taxon>Methanobacteriati</taxon>
        <taxon>Methanobacteriota</taxon>
        <taxon>Stenosarchaea group</taxon>
        <taxon>Halobacteria</taxon>
        <taxon>Halobacteriales</taxon>
        <taxon>Haloferacaceae</taxon>
        <taxon>Halorubrum</taxon>
    </lineage>
</organism>
<comment type="similarity">
    <text evidence="1">Belongs to the transcriptional regulator TrmB family.</text>
</comment>
<protein>
    <submittedName>
        <fullName evidence="4">Transcriptional regulator TrmB</fullName>
    </submittedName>
</protein>
<dbReference type="Pfam" id="PF01978">
    <property type="entry name" value="TrmB"/>
    <property type="match status" value="1"/>
</dbReference>
<dbReference type="InterPro" id="IPR051797">
    <property type="entry name" value="TrmB-like"/>
</dbReference>
<dbReference type="SUPFAM" id="SSF159071">
    <property type="entry name" value="TrmB C-terminal domain-like"/>
    <property type="match status" value="1"/>
</dbReference>
<evidence type="ECO:0000313" key="4">
    <source>
        <dbReference type="EMBL" id="EMA59726.1"/>
    </source>
</evidence>
<dbReference type="PANTHER" id="PTHR34293:SF1">
    <property type="entry name" value="HTH-TYPE TRANSCRIPTIONAL REGULATOR TRMBL2"/>
    <property type="match status" value="1"/>
</dbReference>
<sequence length="371" mass="42093">MDVDALRRALENTDLKKYEAAAYLTLIEHGELAAVDVSSKSEIPTSQVYDTLRSLEDRGLVETIDGERLRAKPRDPDAMLEELRSRGSLLTNAADALEDRWEEPEYDEHRVGVVKRPETVYEHTRDQLNKANLTAEFTMSFDQLELLLPELEDAADRGVFVRIHLYAEPGLREKAAAVGLEDTDLHIRVGTIPGPFLSIIDRHWLFFTPNTRADEDYGVLINDYILSFITHWYFVSCQWHMWEPLFDADASWTQYDSLEEFMRDTVPLFDDGAEIEVEIHGNYIRSREDCVVSGRLTGAFYPSRFGGGRNQLALEDLSSYATVYLDTGDETLSVGSWGAVYEDVEAHRIKIKSIEFPLDAAATETDATGRP</sequence>
<dbReference type="PANTHER" id="PTHR34293">
    <property type="entry name" value="HTH-TYPE TRANSCRIPTIONAL REGULATOR TRMBL2"/>
    <property type="match status" value="1"/>
</dbReference>
<proteinExistence type="inferred from homology"/>
<dbReference type="OrthoDB" id="96194at2157"/>
<dbReference type="SUPFAM" id="SSF46785">
    <property type="entry name" value="Winged helix' DNA-binding domain"/>
    <property type="match status" value="1"/>
</dbReference>
<reference evidence="4 5" key="1">
    <citation type="journal article" date="2014" name="PLoS Genet.">
        <title>Phylogenetically driven sequencing of extremely halophilic archaea reveals strategies for static and dynamic osmo-response.</title>
        <authorList>
            <person name="Becker E.A."/>
            <person name="Seitzer P.M."/>
            <person name="Tritt A."/>
            <person name="Larsen D."/>
            <person name="Krusor M."/>
            <person name="Yao A.I."/>
            <person name="Wu D."/>
            <person name="Madern D."/>
            <person name="Eisen J.A."/>
            <person name="Darling A.E."/>
            <person name="Facciotti M.T."/>
        </authorList>
    </citation>
    <scope>NUCLEOTIDE SEQUENCE [LARGE SCALE GENOMIC DNA]</scope>
    <source>
        <strain evidence="4 5">DSM 21995</strain>
    </source>
</reference>
<evidence type="ECO:0000259" key="2">
    <source>
        <dbReference type="Pfam" id="PF01978"/>
    </source>
</evidence>
<keyword evidence="5" id="KW-1185">Reference proteome</keyword>
<gene>
    <name evidence="4" type="ORF">C469_10401</name>
</gene>
<name>M0NPM5_9EURY</name>
<dbReference type="InterPro" id="IPR002831">
    <property type="entry name" value="Tscrpt_reg_TrmB_N"/>
</dbReference>
<dbReference type="EMBL" id="AOJG01000028">
    <property type="protein sequence ID" value="EMA59726.1"/>
    <property type="molecule type" value="Genomic_DNA"/>
</dbReference>
<evidence type="ECO:0000259" key="3">
    <source>
        <dbReference type="Pfam" id="PF11495"/>
    </source>
</evidence>
<comment type="caution">
    <text evidence="4">The sequence shown here is derived from an EMBL/GenBank/DDBJ whole genome shotgun (WGS) entry which is preliminary data.</text>
</comment>
<dbReference type="InterPro" id="IPR021586">
    <property type="entry name" value="Tscrpt_reg_TrmB_C"/>
</dbReference>
<dbReference type="RefSeq" id="WP_008006323.1">
    <property type="nucleotide sequence ID" value="NZ_AOJG01000028.1"/>
</dbReference>
<evidence type="ECO:0000256" key="1">
    <source>
        <dbReference type="ARBA" id="ARBA00007287"/>
    </source>
</evidence>